<evidence type="ECO:0000313" key="9">
    <source>
        <dbReference type="EMBL" id="KAF2836136.1"/>
    </source>
</evidence>
<dbReference type="InterPro" id="IPR052093">
    <property type="entry name" value="HR_Repair_Mediator"/>
</dbReference>
<dbReference type="GO" id="GO:0033065">
    <property type="term" value="C:Rad51C-XRCC3 complex"/>
    <property type="evidence" value="ECO:0007669"/>
    <property type="project" value="TreeGrafter"/>
</dbReference>
<evidence type="ECO:0000256" key="2">
    <source>
        <dbReference type="ARBA" id="ARBA00022741"/>
    </source>
</evidence>
<evidence type="ECO:0000256" key="6">
    <source>
        <dbReference type="ARBA" id="ARBA00023242"/>
    </source>
</evidence>
<keyword evidence="2" id="KW-0547">Nucleotide-binding</keyword>
<dbReference type="PANTHER" id="PTHR46239">
    <property type="entry name" value="DNA REPAIR PROTEIN RAD51 HOMOLOG 3 RAD51C"/>
    <property type="match status" value="1"/>
</dbReference>
<dbReference type="SUPFAM" id="SSF52540">
    <property type="entry name" value="P-loop containing nucleoside triphosphate hydrolases"/>
    <property type="match status" value="1"/>
</dbReference>
<evidence type="ECO:0000259" key="8">
    <source>
        <dbReference type="PROSITE" id="PS50162"/>
    </source>
</evidence>
<dbReference type="PANTHER" id="PTHR46239:SF1">
    <property type="entry name" value="DNA REPAIR PROTEIN RAD51 HOMOLOG 3"/>
    <property type="match status" value="1"/>
</dbReference>
<feature type="compositionally biased region" description="Low complexity" evidence="7">
    <location>
        <begin position="11"/>
        <end position="21"/>
    </location>
</feature>
<dbReference type="GO" id="GO:0000400">
    <property type="term" value="F:four-way junction DNA binding"/>
    <property type="evidence" value="ECO:0007669"/>
    <property type="project" value="TreeGrafter"/>
</dbReference>
<evidence type="ECO:0000256" key="4">
    <source>
        <dbReference type="ARBA" id="ARBA00022840"/>
    </source>
</evidence>
<keyword evidence="9" id="KW-0378">Hydrolase</keyword>
<comment type="caution">
    <text evidence="9">The sequence shown here is derived from an EMBL/GenBank/DDBJ whole genome shotgun (WGS) entry which is preliminary data.</text>
</comment>
<dbReference type="GO" id="GO:0140664">
    <property type="term" value="F:ATP-dependent DNA damage sensor activity"/>
    <property type="evidence" value="ECO:0007669"/>
    <property type="project" value="InterPro"/>
</dbReference>
<keyword evidence="10" id="KW-1185">Reference proteome</keyword>
<gene>
    <name evidence="9" type="ORF">M501DRAFT_1019339</name>
</gene>
<dbReference type="InterPro" id="IPR027417">
    <property type="entry name" value="P-loop_NTPase"/>
</dbReference>
<evidence type="ECO:0000256" key="7">
    <source>
        <dbReference type="SAM" id="MobiDB-lite"/>
    </source>
</evidence>
<feature type="compositionally biased region" description="Basic and acidic residues" evidence="7">
    <location>
        <begin position="1"/>
        <end position="10"/>
    </location>
</feature>
<dbReference type="EMBL" id="MU006105">
    <property type="protein sequence ID" value="KAF2836136.1"/>
    <property type="molecule type" value="Genomic_DNA"/>
</dbReference>
<feature type="region of interest" description="Disordered" evidence="7">
    <location>
        <begin position="1"/>
        <end position="21"/>
    </location>
</feature>
<keyword evidence="5" id="KW-0234">DNA repair</keyword>
<keyword evidence="3" id="KW-0227">DNA damage</keyword>
<dbReference type="OrthoDB" id="5957327at2759"/>
<proteinExistence type="predicted"/>
<name>A0A9P4S5Q3_9PEZI</name>
<keyword evidence="6" id="KW-0539">Nucleus</keyword>
<dbReference type="GO" id="GO:0033063">
    <property type="term" value="C:Rad51B-Rad51C-Rad51D-XRCC2 complex"/>
    <property type="evidence" value="ECO:0007669"/>
    <property type="project" value="TreeGrafter"/>
</dbReference>
<dbReference type="GO" id="GO:0008821">
    <property type="term" value="F:crossover junction DNA endonuclease activity"/>
    <property type="evidence" value="ECO:0007669"/>
    <property type="project" value="TreeGrafter"/>
</dbReference>
<evidence type="ECO:0000313" key="10">
    <source>
        <dbReference type="Proteomes" id="UP000799429"/>
    </source>
</evidence>
<reference evidence="9" key="1">
    <citation type="journal article" date="2020" name="Stud. Mycol.">
        <title>101 Dothideomycetes genomes: a test case for predicting lifestyles and emergence of pathogens.</title>
        <authorList>
            <person name="Haridas S."/>
            <person name="Albert R."/>
            <person name="Binder M."/>
            <person name="Bloem J."/>
            <person name="Labutti K."/>
            <person name="Salamov A."/>
            <person name="Andreopoulos B."/>
            <person name="Baker S."/>
            <person name="Barry K."/>
            <person name="Bills G."/>
            <person name="Bluhm B."/>
            <person name="Cannon C."/>
            <person name="Castanera R."/>
            <person name="Culley D."/>
            <person name="Daum C."/>
            <person name="Ezra D."/>
            <person name="Gonzalez J."/>
            <person name="Henrissat B."/>
            <person name="Kuo A."/>
            <person name="Liang C."/>
            <person name="Lipzen A."/>
            <person name="Lutzoni F."/>
            <person name="Magnuson J."/>
            <person name="Mondo S."/>
            <person name="Nolan M."/>
            <person name="Ohm R."/>
            <person name="Pangilinan J."/>
            <person name="Park H.-J."/>
            <person name="Ramirez L."/>
            <person name="Alfaro M."/>
            <person name="Sun H."/>
            <person name="Tritt A."/>
            <person name="Yoshinaga Y."/>
            <person name="Zwiers L.-H."/>
            <person name="Turgeon B."/>
            <person name="Goodwin S."/>
            <person name="Spatafora J."/>
            <person name="Crous P."/>
            <person name="Grigoriev I."/>
        </authorList>
    </citation>
    <scope>NUCLEOTIDE SEQUENCE</scope>
    <source>
        <strain evidence="9">CBS 101060</strain>
    </source>
</reference>
<keyword evidence="4" id="KW-0067">ATP-binding</keyword>
<evidence type="ECO:0000256" key="1">
    <source>
        <dbReference type="ARBA" id="ARBA00004123"/>
    </source>
</evidence>
<dbReference type="PROSITE" id="PS50162">
    <property type="entry name" value="RECA_2"/>
    <property type="match status" value="1"/>
</dbReference>
<dbReference type="GO" id="GO:0005657">
    <property type="term" value="C:replication fork"/>
    <property type="evidence" value="ECO:0007669"/>
    <property type="project" value="TreeGrafter"/>
</dbReference>
<feature type="domain" description="RecA family profile 1" evidence="8">
    <location>
        <begin position="37"/>
        <end position="276"/>
    </location>
</feature>
<accession>A0A9P4S5Q3</accession>
<dbReference type="Gene3D" id="3.40.50.300">
    <property type="entry name" value="P-loop containing nucleotide triphosphate hydrolases"/>
    <property type="match status" value="1"/>
</dbReference>
<dbReference type="Proteomes" id="UP000799429">
    <property type="component" value="Unassembled WGS sequence"/>
</dbReference>
<dbReference type="GO" id="GO:0005524">
    <property type="term" value="F:ATP binding"/>
    <property type="evidence" value="ECO:0007669"/>
    <property type="project" value="UniProtKB-KW"/>
</dbReference>
<dbReference type="GO" id="GO:0007131">
    <property type="term" value="P:reciprocal meiotic recombination"/>
    <property type="evidence" value="ECO:0007669"/>
    <property type="project" value="TreeGrafter"/>
</dbReference>
<dbReference type="AlphaFoldDB" id="A0A9P4S5Q3"/>
<sequence>MEHIASEDSSKLPSSSSSRRLPTVTASQVLENLKSQAPRAISTALERLDAILTGAAGNSYSTWGSGGGLTRGKVTEVYGPPGAGKTTFGYVTPFDQGYTCYGQRNGIREGFWRDMTDMSVGSIQACVSALRAGDDVVWIDAAAPLAPRRVKEILSASLSYKKGATALTPIPHLSSDDLAQHFHHYTTPTLPHLLALLVHPPPSFPPPGTSLIVIDSISTVFENAYPHIISDQPGHTKSETTRWAAGRRYSAMSEVALKLSRAAALHNITVLLLNQVNTRVRAGSGAMLHPALSGTEWDNTISTRLVLFRDWLPAQLRGHGISEDQRTRVRFVGVVKVGGVTLADDGTFGAVVPFTIETTGLADLDLASADLTTTIQPSTSPARPPSKKRRIVAEIADSDAGSDEEYGWADDDELAAEGLLVDETLLEAETAEEVEGET</sequence>
<dbReference type="GO" id="GO:0000707">
    <property type="term" value="P:meiotic DNA recombinase assembly"/>
    <property type="evidence" value="ECO:0007669"/>
    <property type="project" value="TreeGrafter"/>
</dbReference>
<protein>
    <submittedName>
        <fullName evidence="9">P-loop containing nucleoside triphosphate hydrolase protein</fullName>
    </submittedName>
</protein>
<evidence type="ECO:0000256" key="5">
    <source>
        <dbReference type="ARBA" id="ARBA00023204"/>
    </source>
</evidence>
<organism evidence="9 10">
    <name type="scientific">Patellaria atrata CBS 101060</name>
    <dbReference type="NCBI Taxonomy" id="1346257"/>
    <lineage>
        <taxon>Eukaryota</taxon>
        <taxon>Fungi</taxon>
        <taxon>Dikarya</taxon>
        <taxon>Ascomycota</taxon>
        <taxon>Pezizomycotina</taxon>
        <taxon>Dothideomycetes</taxon>
        <taxon>Dothideomycetes incertae sedis</taxon>
        <taxon>Patellariales</taxon>
        <taxon>Patellariaceae</taxon>
        <taxon>Patellaria</taxon>
    </lineage>
</organism>
<dbReference type="CDD" id="cd01393">
    <property type="entry name" value="RecA-like"/>
    <property type="match status" value="1"/>
</dbReference>
<evidence type="ECO:0000256" key="3">
    <source>
        <dbReference type="ARBA" id="ARBA00022763"/>
    </source>
</evidence>
<comment type="subcellular location">
    <subcellularLocation>
        <location evidence="1">Nucleus</location>
    </subcellularLocation>
</comment>
<dbReference type="InterPro" id="IPR020588">
    <property type="entry name" value="RecA_ATP-bd"/>
</dbReference>